<dbReference type="AlphaFoldDB" id="A0A212JDV1"/>
<organism evidence="2">
    <name type="scientific">uncultured delta proteobacterium</name>
    <dbReference type="NCBI Taxonomy" id="34034"/>
    <lineage>
        <taxon>Bacteria</taxon>
        <taxon>Deltaproteobacteria</taxon>
        <taxon>environmental samples</taxon>
    </lineage>
</organism>
<dbReference type="EMBL" id="FLUQ01000001">
    <property type="protein sequence ID" value="SBV97596.1"/>
    <property type="molecule type" value="Genomic_DNA"/>
</dbReference>
<accession>A0A212JDV1</accession>
<evidence type="ECO:0000259" key="1">
    <source>
        <dbReference type="PROSITE" id="PS51379"/>
    </source>
</evidence>
<dbReference type="InterPro" id="IPR017896">
    <property type="entry name" value="4Fe4S_Fe-S-bd"/>
</dbReference>
<sequence>MLVPSPIDPKTASPYTGEEHRAILFYSKEARMSFASPAAAAAWLTETANAFIGSPDNDMHLPGTREPAFDPPLTALAAGDDLIWEDFKRHVGSYHWTPLEAFSLGYPEETVTASELAVMSWILPQTEATLRDHRKEKALPAERWARSRIFGEEHVNNGLRRHMLASLHAKGIQAVAPFILKEWQGMPSEEYVFSSTWSERHAAYAAGLGTFGLCDGLITPMGKAMRAGSVVVRLAVPVAGRPYTDHREYCLFFNSGTCGVCMKRCPVGALSPEGHDKRVCKAYLNGVTADYVKNTWHFDGYGCGLCQVAVPCERRIPPRPKKRREM</sequence>
<reference evidence="2" key="1">
    <citation type="submission" date="2016-04" db="EMBL/GenBank/DDBJ databases">
        <authorList>
            <person name="Evans L.H."/>
            <person name="Alamgir A."/>
            <person name="Owens N."/>
            <person name="Weber N.D."/>
            <person name="Virtaneva K."/>
            <person name="Barbian K."/>
            <person name="Babar A."/>
            <person name="Rosenke K."/>
        </authorList>
    </citation>
    <scope>NUCLEOTIDE SEQUENCE</scope>
    <source>
        <strain evidence="2">86</strain>
    </source>
</reference>
<dbReference type="PANTHER" id="PTHR42827:SF1">
    <property type="entry name" value="IRON-SULFUR CLUSTER-BINDING PROTEIN"/>
    <property type="match status" value="1"/>
</dbReference>
<protein>
    <recommendedName>
        <fullName evidence="1">4Fe-4S ferredoxin-type domain-containing protein</fullName>
    </recommendedName>
</protein>
<name>A0A212JDV1_9DELT</name>
<feature type="domain" description="4Fe-4S ferredoxin-type" evidence="1">
    <location>
        <begin position="240"/>
        <end position="275"/>
    </location>
</feature>
<evidence type="ECO:0000313" key="2">
    <source>
        <dbReference type="EMBL" id="SBV97596.1"/>
    </source>
</evidence>
<dbReference type="PROSITE" id="PS51379">
    <property type="entry name" value="4FE4S_FER_2"/>
    <property type="match status" value="1"/>
</dbReference>
<gene>
    <name evidence="2" type="ORF">KL86DPRO_11244</name>
</gene>
<dbReference type="SUPFAM" id="SSF54862">
    <property type="entry name" value="4Fe-4S ferredoxins"/>
    <property type="match status" value="1"/>
</dbReference>
<dbReference type="PANTHER" id="PTHR42827">
    <property type="entry name" value="IRON-SULFUR CLUSTER-BINDING PROTEIN-RELATED"/>
    <property type="match status" value="1"/>
</dbReference>
<proteinExistence type="predicted"/>